<accession>A0A3N5AU67</accession>
<dbReference type="Gene3D" id="3.90.1530.30">
    <property type="match status" value="1"/>
</dbReference>
<organism evidence="6 7">
    <name type="scientific">Thermodesulfitimonas autotrophica</name>
    <dbReference type="NCBI Taxonomy" id="1894989"/>
    <lineage>
        <taxon>Bacteria</taxon>
        <taxon>Bacillati</taxon>
        <taxon>Bacillota</taxon>
        <taxon>Clostridia</taxon>
        <taxon>Thermoanaerobacterales</taxon>
        <taxon>Thermoanaerobacteraceae</taxon>
        <taxon>Thermodesulfitimonas</taxon>
    </lineage>
</organism>
<dbReference type="PROSITE" id="PS50943">
    <property type="entry name" value="HTH_CROC1"/>
    <property type="match status" value="1"/>
</dbReference>
<dbReference type="SMART" id="SM00470">
    <property type="entry name" value="ParB"/>
    <property type="match status" value="1"/>
</dbReference>
<dbReference type="FunFam" id="1.10.10.2830:FF:000001">
    <property type="entry name" value="Chromosome partitioning protein ParB"/>
    <property type="match status" value="1"/>
</dbReference>
<evidence type="ECO:0000256" key="3">
    <source>
        <dbReference type="ARBA" id="ARBA00022829"/>
    </source>
</evidence>
<dbReference type="GO" id="GO:0007059">
    <property type="term" value="P:chromosome segregation"/>
    <property type="evidence" value="ECO:0007669"/>
    <property type="project" value="UniProtKB-KW"/>
</dbReference>
<reference evidence="6 7" key="1">
    <citation type="submission" date="2018-11" db="EMBL/GenBank/DDBJ databases">
        <title>Genomic Encyclopedia of Type Strains, Phase IV (KMG-IV): sequencing the most valuable type-strain genomes for metagenomic binning, comparative biology and taxonomic classification.</title>
        <authorList>
            <person name="Goeker M."/>
        </authorList>
    </citation>
    <scope>NUCLEOTIDE SEQUENCE [LARGE SCALE GENOMIC DNA]</scope>
    <source>
        <strain evidence="6 7">DSM 102936</strain>
    </source>
</reference>
<dbReference type="Pfam" id="PF17762">
    <property type="entry name" value="HTH_ParB"/>
    <property type="match status" value="1"/>
</dbReference>
<keyword evidence="3" id="KW-0159">Chromosome partition</keyword>
<dbReference type="GO" id="GO:0009295">
    <property type="term" value="C:nucleoid"/>
    <property type="evidence" value="ECO:0007669"/>
    <property type="project" value="UniProtKB-SubCell"/>
</dbReference>
<name>A0A3N5AU67_9THEO</name>
<evidence type="ECO:0000313" key="6">
    <source>
        <dbReference type="EMBL" id="RPF47180.1"/>
    </source>
</evidence>
<dbReference type="PANTHER" id="PTHR33375:SF1">
    <property type="entry name" value="CHROMOSOME-PARTITIONING PROTEIN PARB-RELATED"/>
    <property type="match status" value="1"/>
</dbReference>
<sequence length="289" mass="32061">MSKARGLGRGLDALIPVVTDAGEELREIEIERIRPNPRQAREVWDEEGLRELAASIREHGLLQPVVVRPVGDGYEIVAGERRWRACRMLGWEKILALVRSYDDEQTAVALLVENLQRADLNPLEEAAAYRRLMEEFGLTQEEIARRVGKSRAAVGNTLRLLALPAGVVALLRRGELSAGHARALLSLGDAGRQEELAQRVAAKGLSVRQVEELVRREQEAAAARETGSGGVALDEELAGAVAQIGAKLRAKVAVRPLRRGWRVELSFREREDLDRFFEKVCGQKVSRET</sequence>
<dbReference type="EMBL" id="RKRE01000002">
    <property type="protein sequence ID" value="RPF47180.1"/>
    <property type="molecule type" value="Genomic_DNA"/>
</dbReference>
<dbReference type="InterPro" id="IPR004437">
    <property type="entry name" value="ParB/RepB/Spo0J"/>
</dbReference>
<dbReference type="OrthoDB" id="9802051at2"/>
<evidence type="ECO:0000256" key="2">
    <source>
        <dbReference type="ARBA" id="ARBA00006295"/>
    </source>
</evidence>
<dbReference type="SUPFAM" id="SSF110849">
    <property type="entry name" value="ParB/Sulfiredoxin"/>
    <property type="match status" value="1"/>
</dbReference>
<keyword evidence="7" id="KW-1185">Reference proteome</keyword>
<dbReference type="InterPro" id="IPR003115">
    <property type="entry name" value="ParB_N"/>
</dbReference>
<dbReference type="InterPro" id="IPR001387">
    <property type="entry name" value="Cro/C1-type_HTH"/>
</dbReference>
<dbReference type="InterPro" id="IPR036086">
    <property type="entry name" value="ParB/Sulfiredoxin_sf"/>
</dbReference>
<dbReference type="FunFam" id="3.90.1530.30:FF:000001">
    <property type="entry name" value="Chromosome partitioning protein ParB"/>
    <property type="match status" value="1"/>
</dbReference>
<evidence type="ECO:0000259" key="5">
    <source>
        <dbReference type="PROSITE" id="PS50943"/>
    </source>
</evidence>
<keyword evidence="4" id="KW-0238">DNA-binding</keyword>
<evidence type="ECO:0000313" key="7">
    <source>
        <dbReference type="Proteomes" id="UP000282654"/>
    </source>
</evidence>
<dbReference type="Gene3D" id="1.10.10.2830">
    <property type="match status" value="1"/>
</dbReference>
<dbReference type="InterPro" id="IPR050336">
    <property type="entry name" value="Chromosome_partition/occlusion"/>
</dbReference>
<evidence type="ECO:0000256" key="4">
    <source>
        <dbReference type="ARBA" id="ARBA00023125"/>
    </source>
</evidence>
<protein>
    <submittedName>
        <fullName evidence="6">ParB family chromosome partitioning protein</fullName>
    </submittedName>
</protein>
<dbReference type="CDD" id="cd00093">
    <property type="entry name" value="HTH_XRE"/>
    <property type="match status" value="1"/>
</dbReference>
<proteinExistence type="inferred from homology"/>
<dbReference type="CDD" id="cd16393">
    <property type="entry name" value="SPO0J_N"/>
    <property type="match status" value="1"/>
</dbReference>
<evidence type="ECO:0000256" key="1">
    <source>
        <dbReference type="ARBA" id="ARBA00004453"/>
    </source>
</evidence>
<dbReference type="Pfam" id="PF02195">
    <property type="entry name" value="ParB_N"/>
    <property type="match status" value="1"/>
</dbReference>
<feature type="domain" description="HTH cro/C1-type" evidence="5">
    <location>
        <begin position="130"/>
        <end position="156"/>
    </location>
</feature>
<dbReference type="InterPro" id="IPR041468">
    <property type="entry name" value="HTH_ParB/Spo0J"/>
</dbReference>
<dbReference type="SUPFAM" id="SSF109709">
    <property type="entry name" value="KorB DNA-binding domain-like"/>
    <property type="match status" value="1"/>
</dbReference>
<dbReference type="NCBIfam" id="TIGR00180">
    <property type="entry name" value="parB_part"/>
    <property type="match status" value="1"/>
</dbReference>
<dbReference type="PANTHER" id="PTHR33375">
    <property type="entry name" value="CHROMOSOME-PARTITIONING PROTEIN PARB-RELATED"/>
    <property type="match status" value="1"/>
</dbReference>
<dbReference type="AlphaFoldDB" id="A0A3N5AU67"/>
<comment type="similarity">
    <text evidence="2">Belongs to the ParB family.</text>
</comment>
<comment type="subcellular location">
    <subcellularLocation>
        <location evidence="1">Cytoplasm</location>
        <location evidence="1">Nucleoid</location>
    </subcellularLocation>
</comment>
<dbReference type="GO" id="GO:0005694">
    <property type="term" value="C:chromosome"/>
    <property type="evidence" value="ECO:0007669"/>
    <property type="project" value="TreeGrafter"/>
</dbReference>
<dbReference type="Proteomes" id="UP000282654">
    <property type="component" value="Unassembled WGS sequence"/>
</dbReference>
<comment type="caution">
    <text evidence="6">The sequence shown here is derived from an EMBL/GenBank/DDBJ whole genome shotgun (WGS) entry which is preliminary data.</text>
</comment>
<gene>
    <name evidence="6" type="ORF">EDD75_1464</name>
</gene>
<dbReference type="RefSeq" id="WP_123930124.1">
    <property type="nucleotide sequence ID" value="NZ_RKRE01000002.1"/>
</dbReference>
<dbReference type="GO" id="GO:0003677">
    <property type="term" value="F:DNA binding"/>
    <property type="evidence" value="ECO:0007669"/>
    <property type="project" value="UniProtKB-KW"/>
</dbReference>